<keyword evidence="2" id="KW-1185">Reference proteome</keyword>
<protein>
    <submittedName>
        <fullName evidence="3">Uncharacterized protein LOC127749770 isoform X2</fullName>
    </submittedName>
</protein>
<proteinExistence type="predicted"/>
<dbReference type="AlphaFoldDB" id="A0A9C6U8L6"/>
<keyword evidence="1" id="KW-0812">Transmembrane</keyword>
<dbReference type="Proteomes" id="UP000504606">
    <property type="component" value="Unplaced"/>
</dbReference>
<name>A0A9C6U8L6_FRAOC</name>
<feature type="transmembrane region" description="Helical" evidence="1">
    <location>
        <begin position="166"/>
        <end position="185"/>
    </location>
</feature>
<accession>A0A9C6U8L6</accession>
<feature type="transmembrane region" description="Helical" evidence="1">
    <location>
        <begin position="87"/>
        <end position="108"/>
    </location>
</feature>
<evidence type="ECO:0000256" key="1">
    <source>
        <dbReference type="SAM" id="Phobius"/>
    </source>
</evidence>
<gene>
    <name evidence="3" type="primary">LOC127749770</name>
</gene>
<evidence type="ECO:0000313" key="3">
    <source>
        <dbReference type="RefSeq" id="XP_052125322.1"/>
    </source>
</evidence>
<reference evidence="3" key="1">
    <citation type="submission" date="2025-08" db="UniProtKB">
        <authorList>
            <consortium name="RefSeq"/>
        </authorList>
    </citation>
    <scope>IDENTIFICATION</scope>
    <source>
        <tissue evidence="3">Whole organism</tissue>
    </source>
</reference>
<dbReference type="GeneID" id="127749770"/>
<keyword evidence="1" id="KW-0472">Membrane</keyword>
<sequence length="219" mass="24677">MTPWRNGQPTAQDKFPNNKGFLAVVSCFESVHTTVHLTGSVIVLVFWAEVHKVHKIRSSCGNLLVDFGYVLWGRPKQPGPRRRPQHGLVWITTMALWVMPGAMVILWSEYVETGVEPKNALAHSLINAQLGFGMIVLSLCFLRLHSFATGLLSELRQASLHVSLKIGSRAGPLMVYFVLFLRLFLDSSQDRLYFMTSNYQQSDADGLTKRFACPQKIEQ</sequence>
<dbReference type="RefSeq" id="XP_052125322.1">
    <property type="nucleotide sequence ID" value="XM_052269362.1"/>
</dbReference>
<organism evidence="2 3">
    <name type="scientific">Frankliniella occidentalis</name>
    <name type="common">Western flower thrips</name>
    <name type="synonym">Euthrips occidentalis</name>
    <dbReference type="NCBI Taxonomy" id="133901"/>
    <lineage>
        <taxon>Eukaryota</taxon>
        <taxon>Metazoa</taxon>
        <taxon>Ecdysozoa</taxon>
        <taxon>Arthropoda</taxon>
        <taxon>Hexapoda</taxon>
        <taxon>Insecta</taxon>
        <taxon>Pterygota</taxon>
        <taxon>Neoptera</taxon>
        <taxon>Paraneoptera</taxon>
        <taxon>Thysanoptera</taxon>
        <taxon>Terebrantia</taxon>
        <taxon>Thripoidea</taxon>
        <taxon>Thripidae</taxon>
        <taxon>Frankliniella</taxon>
    </lineage>
</organism>
<evidence type="ECO:0000313" key="2">
    <source>
        <dbReference type="Proteomes" id="UP000504606"/>
    </source>
</evidence>
<feature type="transmembrane region" description="Helical" evidence="1">
    <location>
        <begin position="120"/>
        <end position="145"/>
    </location>
</feature>
<keyword evidence="1" id="KW-1133">Transmembrane helix</keyword>